<dbReference type="CDD" id="cd19756">
    <property type="entry name" value="Bbox2"/>
    <property type="match status" value="1"/>
</dbReference>
<evidence type="ECO:0000259" key="6">
    <source>
        <dbReference type="PROSITE" id="PS50089"/>
    </source>
</evidence>
<dbReference type="PANTHER" id="PTHR25462:SF296">
    <property type="entry name" value="MEIOTIC P26, ISOFORM F"/>
    <property type="match status" value="1"/>
</dbReference>
<dbReference type="PROSITE" id="PS00518">
    <property type="entry name" value="ZF_RING_1"/>
    <property type="match status" value="1"/>
</dbReference>
<dbReference type="Proteomes" id="UP001519460">
    <property type="component" value="Unassembled WGS sequence"/>
</dbReference>
<gene>
    <name evidence="8" type="ORF">BaRGS_00008328</name>
</gene>
<proteinExistence type="predicted"/>
<feature type="region of interest" description="Disordered" evidence="5">
    <location>
        <begin position="54"/>
        <end position="101"/>
    </location>
</feature>
<name>A0ABD0LMD7_9CAEN</name>
<dbReference type="InterPro" id="IPR001841">
    <property type="entry name" value="Znf_RING"/>
</dbReference>
<evidence type="ECO:0000256" key="5">
    <source>
        <dbReference type="SAM" id="MobiDB-lite"/>
    </source>
</evidence>
<feature type="domain" description="RING-type" evidence="6">
    <location>
        <begin position="19"/>
        <end position="45"/>
    </location>
</feature>
<feature type="domain" description="B box-type" evidence="7">
    <location>
        <begin position="145"/>
        <end position="195"/>
    </location>
</feature>
<dbReference type="SUPFAM" id="SSF57850">
    <property type="entry name" value="RING/U-box"/>
    <property type="match status" value="1"/>
</dbReference>
<feature type="compositionally biased region" description="Basic and acidic residues" evidence="5">
    <location>
        <begin position="59"/>
        <end position="71"/>
    </location>
</feature>
<reference evidence="8 9" key="1">
    <citation type="journal article" date="2023" name="Sci. Data">
        <title>Genome assembly of the Korean intertidal mud-creeper Batillaria attramentaria.</title>
        <authorList>
            <person name="Patra A.K."/>
            <person name="Ho P.T."/>
            <person name="Jun S."/>
            <person name="Lee S.J."/>
            <person name="Kim Y."/>
            <person name="Won Y.J."/>
        </authorList>
    </citation>
    <scope>NUCLEOTIDE SEQUENCE [LARGE SCALE GENOMIC DNA]</scope>
    <source>
        <strain evidence="8">Wonlab-2016</strain>
    </source>
</reference>
<keyword evidence="9" id="KW-1185">Reference proteome</keyword>
<comment type="caution">
    <text evidence="8">The sequence shown here is derived from an EMBL/GenBank/DDBJ whole genome shotgun (WGS) entry which is preliminary data.</text>
</comment>
<dbReference type="Gene3D" id="4.10.830.40">
    <property type="match status" value="1"/>
</dbReference>
<dbReference type="EMBL" id="JACVVK020000037">
    <property type="protein sequence ID" value="KAK7500421.1"/>
    <property type="molecule type" value="Genomic_DNA"/>
</dbReference>
<dbReference type="Pfam" id="PF13445">
    <property type="entry name" value="zf-RING_UBOX"/>
    <property type="match status" value="1"/>
</dbReference>
<evidence type="ECO:0000256" key="3">
    <source>
        <dbReference type="ARBA" id="ARBA00022833"/>
    </source>
</evidence>
<dbReference type="Pfam" id="PF00643">
    <property type="entry name" value="zf-B_box"/>
    <property type="match status" value="1"/>
</dbReference>
<dbReference type="InterPro" id="IPR047153">
    <property type="entry name" value="TRIM45/56/19-like"/>
</dbReference>
<evidence type="ECO:0000256" key="2">
    <source>
        <dbReference type="ARBA" id="ARBA00022771"/>
    </source>
</evidence>
<evidence type="ECO:0000313" key="9">
    <source>
        <dbReference type="Proteomes" id="UP001519460"/>
    </source>
</evidence>
<dbReference type="InterPro" id="IPR013083">
    <property type="entry name" value="Znf_RING/FYVE/PHD"/>
</dbReference>
<dbReference type="PROSITE" id="PS50119">
    <property type="entry name" value="ZF_BBOX"/>
    <property type="match status" value="2"/>
</dbReference>
<dbReference type="InterPro" id="IPR027370">
    <property type="entry name" value="Znf-RING_euk"/>
</dbReference>
<dbReference type="Gene3D" id="3.30.160.60">
    <property type="entry name" value="Classic Zinc Finger"/>
    <property type="match status" value="1"/>
</dbReference>
<dbReference type="PANTHER" id="PTHR25462">
    <property type="entry name" value="BONUS, ISOFORM C-RELATED"/>
    <property type="match status" value="1"/>
</dbReference>
<sequence>MATGGAERNVQGDDFRQTCGLCMESYRGRQPKLLPCFHTFCLPCLTTLAETAATSANTRQKESSTDTKKQEITGAADEVSGGTGGDEGDGGDFSGGLRDAENHHGDTGEVIMFLCPTCRSPVRVPDGGVKNLQANFYLHEADDSSRSVSCELCEDEDQKQDATHACEECRVKLCRSCRRIHDRFPGAGSHHLNPLCQPTDQSVVLQEKMCLYHPDQKLSFFCPTCDVCVCFHCKLTSHNSHDLVDLTAAARQVKLEAKGLQIKANQQVLNQNL</sequence>
<dbReference type="AlphaFoldDB" id="A0ABD0LMD7"/>
<dbReference type="SMART" id="SM00336">
    <property type="entry name" value="BBOX"/>
    <property type="match status" value="2"/>
</dbReference>
<organism evidence="8 9">
    <name type="scientific">Batillaria attramentaria</name>
    <dbReference type="NCBI Taxonomy" id="370345"/>
    <lineage>
        <taxon>Eukaryota</taxon>
        <taxon>Metazoa</taxon>
        <taxon>Spiralia</taxon>
        <taxon>Lophotrochozoa</taxon>
        <taxon>Mollusca</taxon>
        <taxon>Gastropoda</taxon>
        <taxon>Caenogastropoda</taxon>
        <taxon>Sorbeoconcha</taxon>
        <taxon>Cerithioidea</taxon>
        <taxon>Batillariidae</taxon>
        <taxon>Batillaria</taxon>
    </lineage>
</organism>
<keyword evidence="2 4" id="KW-0863">Zinc-finger</keyword>
<keyword evidence="1" id="KW-0479">Metal-binding</keyword>
<keyword evidence="3" id="KW-0862">Zinc</keyword>
<evidence type="ECO:0000259" key="7">
    <source>
        <dbReference type="PROSITE" id="PS50119"/>
    </source>
</evidence>
<evidence type="ECO:0000313" key="8">
    <source>
        <dbReference type="EMBL" id="KAK7500421.1"/>
    </source>
</evidence>
<accession>A0ABD0LMD7</accession>
<feature type="domain" description="B box-type" evidence="7">
    <location>
        <begin position="205"/>
        <end position="246"/>
    </location>
</feature>
<evidence type="ECO:0000256" key="1">
    <source>
        <dbReference type="ARBA" id="ARBA00022723"/>
    </source>
</evidence>
<evidence type="ECO:0000256" key="4">
    <source>
        <dbReference type="PROSITE-ProRule" id="PRU00024"/>
    </source>
</evidence>
<dbReference type="InterPro" id="IPR017907">
    <property type="entry name" value="Znf_RING_CS"/>
</dbReference>
<dbReference type="SMART" id="SM00184">
    <property type="entry name" value="RING"/>
    <property type="match status" value="1"/>
</dbReference>
<dbReference type="PROSITE" id="PS50089">
    <property type="entry name" value="ZF_RING_2"/>
    <property type="match status" value="1"/>
</dbReference>
<protein>
    <submittedName>
        <fullName evidence="8">Uncharacterized protein</fullName>
    </submittedName>
</protein>
<dbReference type="InterPro" id="IPR000315">
    <property type="entry name" value="Znf_B-box"/>
</dbReference>
<dbReference type="GO" id="GO:0008270">
    <property type="term" value="F:zinc ion binding"/>
    <property type="evidence" value="ECO:0007669"/>
    <property type="project" value="UniProtKB-KW"/>
</dbReference>
<dbReference type="Gene3D" id="3.30.40.10">
    <property type="entry name" value="Zinc/RING finger domain, C3HC4 (zinc finger)"/>
    <property type="match status" value="1"/>
</dbReference>
<dbReference type="SUPFAM" id="SSF57845">
    <property type="entry name" value="B-box zinc-binding domain"/>
    <property type="match status" value="1"/>
</dbReference>